<protein>
    <recommendedName>
        <fullName evidence="3">PD-(D/E)XK endonuclease-like domain-containing protein</fullName>
    </recommendedName>
</protein>
<evidence type="ECO:0000313" key="1">
    <source>
        <dbReference type="EMBL" id="MFC3107387.1"/>
    </source>
</evidence>
<evidence type="ECO:0008006" key="3">
    <source>
        <dbReference type="Google" id="ProtNLM"/>
    </source>
</evidence>
<dbReference type="EMBL" id="JBHRTP010000012">
    <property type="protein sequence ID" value="MFC3107387.1"/>
    <property type="molecule type" value="Genomic_DNA"/>
</dbReference>
<keyword evidence="2" id="KW-1185">Reference proteome</keyword>
<dbReference type="Proteomes" id="UP001595530">
    <property type="component" value="Unassembled WGS sequence"/>
</dbReference>
<accession>A0ABV7F0S4</accession>
<sequence length="192" mass="21697">MLTFNDSLHEYRFNGVIVPGVTTILKPLVDYSMVNPEVLERGRLLGQAVHKMTELHDQDDLDEDALDSEMVPYLDAWKKFRADTGFEPVTIEARMYHKRYRYCGTSDRTGTIKGKLAVVDIKKMLTLGPVIGIQLAAYQAAHVDAGLAVTHRYALGLRADSTYRLEPFTEANDFAVFLSLLTVHNWKARHGK</sequence>
<dbReference type="RefSeq" id="WP_390323615.1">
    <property type="nucleotide sequence ID" value="NZ_JBHRTP010000012.1"/>
</dbReference>
<comment type="caution">
    <text evidence="1">The sequence shown here is derived from an EMBL/GenBank/DDBJ whole genome shotgun (WGS) entry which is preliminary data.</text>
</comment>
<evidence type="ECO:0000313" key="2">
    <source>
        <dbReference type="Proteomes" id="UP001595530"/>
    </source>
</evidence>
<reference evidence="2" key="1">
    <citation type="journal article" date="2019" name="Int. J. Syst. Evol. Microbiol.">
        <title>The Global Catalogue of Microorganisms (GCM) 10K type strain sequencing project: providing services to taxonomists for standard genome sequencing and annotation.</title>
        <authorList>
            <consortium name="The Broad Institute Genomics Platform"/>
            <consortium name="The Broad Institute Genome Sequencing Center for Infectious Disease"/>
            <person name="Wu L."/>
            <person name="Ma J."/>
        </authorList>
    </citation>
    <scope>NUCLEOTIDE SEQUENCE [LARGE SCALE GENOMIC DNA]</scope>
    <source>
        <strain evidence="2">KCTC 42986</strain>
    </source>
</reference>
<proteinExistence type="predicted"/>
<organism evidence="1 2">
    <name type="scientific">Undibacterium arcticum</name>
    <dbReference type="NCBI Taxonomy" id="1762892"/>
    <lineage>
        <taxon>Bacteria</taxon>
        <taxon>Pseudomonadati</taxon>
        <taxon>Pseudomonadota</taxon>
        <taxon>Betaproteobacteria</taxon>
        <taxon>Burkholderiales</taxon>
        <taxon>Oxalobacteraceae</taxon>
        <taxon>Undibacterium</taxon>
    </lineage>
</organism>
<gene>
    <name evidence="1" type="ORF">ACFOFO_05345</name>
</gene>
<name>A0ABV7F0S4_9BURK</name>